<feature type="domain" description="NAD-dependent epimerase/dehydratase" evidence="5">
    <location>
        <begin position="2"/>
        <end position="244"/>
    </location>
</feature>
<dbReference type="Gene3D" id="3.40.50.720">
    <property type="entry name" value="NAD(P)-binding Rossmann-like Domain"/>
    <property type="match status" value="1"/>
</dbReference>
<feature type="binding site" evidence="4">
    <location>
        <position position="170"/>
    </location>
    <ligand>
        <name>substrate</name>
    </ligand>
</feature>
<dbReference type="UniPathway" id="UPA00356">
    <property type="reaction ID" value="UER00440"/>
</dbReference>
<dbReference type="GO" id="GO:0097171">
    <property type="term" value="P:ADP-L-glycero-beta-D-manno-heptose biosynthetic process"/>
    <property type="evidence" value="ECO:0007669"/>
    <property type="project" value="UniProtKB-UniPathway"/>
</dbReference>
<dbReference type="Proteomes" id="UP000885931">
    <property type="component" value="Unassembled WGS sequence"/>
</dbReference>
<dbReference type="EMBL" id="DRBW01000146">
    <property type="protein sequence ID" value="HDM90275.1"/>
    <property type="molecule type" value="Genomic_DNA"/>
</dbReference>
<feature type="active site" description="Proton acceptor" evidence="4">
    <location>
        <position position="143"/>
    </location>
</feature>
<comment type="cofactor">
    <cofactor evidence="4">
        <name>NADP(+)</name>
        <dbReference type="ChEBI" id="CHEBI:58349"/>
    </cofactor>
    <text evidence="4">Binds 1 NADP(+) per subunit.</text>
</comment>
<feature type="binding site" evidence="4">
    <location>
        <position position="38"/>
    </location>
    <ligand>
        <name>NADP(+)</name>
        <dbReference type="ChEBI" id="CHEBI:58349"/>
    </ligand>
</feature>
<evidence type="ECO:0000256" key="1">
    <source>
        <dbReference type="ARBA" id="ARBA00022857"/>
    </source>
</evidence>
<sequence length="325" mass="37313">MIIVTGGAGFIGSAIIWGLNQRGIHDILVVDELGEDEKWKNLRTLKFDDYMDKSDFLELVKSGCIRGDVETIFHLGACTDTTEKDTGYLLWNNFEYTKELALYAIKKGIRFIYASSAATYGDGSQGFSDDHEVLEKLIPINPYAYSKHLFDLWALRKGLLDRIVGLKYFNVYGPNEYHKGEMRSMVLKAYEQIKDVGYVRLFKSHRPDFKDGEQRRDFIYVKDAVRMSLFFMDNRDVNGIFNVGTGKARTFNDLVRAVFDALGLEPKIEYFDMPPELRNQYQYFTQAEMGKLRAAGGPVETTPLEEAVREYVLEYLEKKAHLSSL</sequence>
<feature type="binding site" evidence="4">
    <location>
        <position position="171"/>
    </location>
    <ligand>
        <name>NADP(+)</name>
        <dbReference type="ChEBI" id="CHEBI:58349"/>
    </ligand>
</feature>
<dbReference type="InterPro" id="IPR001509">
    <property type="entry name" value="Epimerase_deHydtase"/>
</dbReference>
<feature type="binding site" evidence="4">
    <location>
        <begin position="75"/>
        <end position="79"/>
    </location>
    <ligand>
        <name>NADP(+)</name>
        <dbReference type="ChEBI" id="CHEBI:58349"/>
    </ligand>
</feature>
<comment type="function">
    <text evidence="4">Catalyzes the interconversion between ADP-D-glycero-beta-D-manno-heptose and ADP-L-glycero-beta-D-manno-heptose via an epimerization at carbon 6 of the heptose.</text>
</comment>
<evidence type="ECO:0000256" key="4">
    <source>
        <dbReference type="HAMAP-Rule" id="MF_01601"/>
    </source>
</evidence>
<gene>
    <name evidence="6" type="primary">rfaD</name>
    <name evidence="4" type="synonym">hldD</name>
    <name evidence="6" type="ORF">ENG67_03590</name>
</gene>
<organism evidence="6">
    <name type="scientific">candidate division WOR-3 bacterium</name>
    <dbReference type="NCBI Taxonomy" id="2052148"/>
    <lineage>
        <taxon>Bacteria</taxon>
        <taxon>Bacteria division WOR-3</taxon>
    </lineage>
</organism>
<dbReference type="CDD" id="cd05248">
    <property type="entry name" value="ADP_GME_SDR_e"/>
    <property type="match status" value="1"/>
</dbReference>
<protein>
    <recommendedName>
        <fullName evidence="4">ADP-L-glycero-D-manno-heptose-6-epimerase</fullName>
        <ecNumber evidence="4">5.1.3.20</ecNumber>
    </recommendedName>
    <alternativeName>
        <fullName evidence="4">ADP-L-glycero-beta-D-manno-heptose-6-epimerase</fullName>
        <shortName evidence="4">ADP-glyceromanno-heptose 6-epimerase</shortName>
        <shortName evidence="4">ADP-hep 6-epimerase</shortName>
        <shortName evidence="4">AGME</shortName>
    </alternativeName>
</protein>
<dbReference type="GO" id="GO:0050661">
    <property type="term" value="F:NADP binding"/>
    <property type="evidence" value="ECO:0007669"/>
    <property type="project" value="InterPro"/>
</dbReference>
<name>A0A7C0XAQ8_UNCW3</name>
<dbReference type="InterPro" id="IPR011912">
    <property type="entry name" value="Heptose_epim"/>
</dbReference>
<reference evidence="6" key="1">
    <citation type="journal article" date="2020" name="mSystems">
        <title>Genome- and Community-Level Interaction Insights into Carbon Utilization and Element Cycling Functions of Hydrothermarchaeota in Hydrothermal Sediment.</title>
        <authorList>
            <person name="Zhou Z."/>
            <person name="Liu Y."/>
            <person name="Xu W."/>
            <person name="Pan J."/>
            <person name="Luo Z.H."/>
            <person name="Li M."/>
        </authorList>
    </citation>
    <scope>NUCLEOTIDE SEQUENCE [LARGE SCALE GENOMIC DNA]</scope>
    <source>
        <strain evidence="6">HyVt-237</strain>
    </source>
</reference>
<feature type="binding site" evidence="4">
    <location>
        <begin position="202"/>
        <end position="205"/>
    </location>
    <ligand>
        <name>substrate</name>
    </ligand>
</feature>
<dbReference type="NCBIfam" id="TIGR02197">
    <property type="entry name" value="heptose_epim"/>
    <property type="match status" value="1"/>
</dbReference>
<dbReference type="SUPFAM" id="SSF51735">
    <property type="entry name" value="NAD(P)-binding Rossmann-fold domains"/>
    <property type="match status" value="1"/>
</dbReference>
<keyword evidence="2 4" id="KW-0413">Isomerase</keyword>
<comment type="similarity">
    <text evidence="4">Belongs to the NAD(P)-dependent epimerase/dehydratase family. HldD subfamily.</text>
</comment>
<feature type="binding site" evidence="4">
    <location>
        <position position="281"/>
    </location>
    <ligand>
        <name>substrate</name>
    </ligand>
</feature>
<dbReference type="Gene3D" id="3.90.25.10">
    <property type="entry name" value="UDP-galactose 4-epimerase, domain 1"/>
    <property type="match status" value="1"/>
</dbReference>
<evidence type="ECO:0000256" key="3">
    <source>
        <dbReference type="ARBA" id="ARBA00023277"/>
    </source>
</evidence>
<dbReference type="AlphaFoldDB" id="A0A7C0XAQ8"/>
<comment type="pathway">
    <text evidence="4">Nucleotide-sugar biosynthesis; ADP-L-glycero-beta-D-manno-heptose biosynthesis; ADP-L-glycero-beta-D-manno-heptose from D-glycero-beta-D-manno-heptose 7-phosphate: step 4/4.</text>
</comment>
<dbReference type="HAMAP" id="MF_01601">
    <property type="entry name" value="Heptose_epimerase"/>
    <property type="match status" value="1"/>
</dbReference>
<feature type="active site" description="Proton acceptor" evidence="4">
    <location>
        <position position="179"/>
    </location>
</feature>
<dbReference type="PANTHER" id="PTHR43103:SF3">
    <property type="entry name" value="ADP-L-GLYCERO-D-MANNO-HEPTOSE-6-EPIMERASE"/>
    <property type="match status" value="1"/>
</dbReference>
<feature type="binding site" evidence="4">
    <location>
        <begin position="31"/>
        <end position="32"/>
    </location>
    <ligand>
        <name>NADP(+)</name>
        <dbReference type="ChEBI" id="CHEBI:58349"/>
    </ligand>
</feature>
<comment type="catalytic activity">
    <reaction evidence="4">
        <text>ADP-D-glycero-beta-D-manno-heptose = ADP-L-glycero-beta-D-manno-heptose</text>
        <dbReference type="Rhea" id="RHEA:17577"/>
        <dbReference type="ChEBI" id="CHEBI:59967"/>
        <dbReference type="ChEBI" id="CHEBI:61506"/>
        <dbReference type="EC" id="5.1.3.20"/>
    </reaction>
</comment>
<dbReference type="EC" id="5.1.3.20" evidence="4"/>
<feature type="binding site" evidence="4">
    <location>
        <begin position="10"/>
        <end position="11"/>
    </location>
    <ligand>
        <name>NADP(+)</name>
        <dbReference type="ChEBI" id="CHEBI:58349"/>
    </ligand>
</feature>
<comment type="domain">
    <text evidence="4">Contains a large N-terminal NADP-binding domain, and a smaller C-terminal substrate-binding domain.</text>
</comment>
<feature type="binding site" evidence="4">
    <location>
        <position position="188"/>
    </location>
    <ligand>
        <name>substrate</name>
    </ligand>
</feature>
<comment type="subunit">
    <text evidence="4">Homopentamer.</text>
</comment>
<dbReference type="GO" id="GO:0008712">
    <property type="term" value="F:ADP-glyceromanno-heptose 6-epimerase activity"/>
    <property type="evidence" value="ECO:0007669"/>
    <property type="project" value="UniProtKB-UniRule"/>
</dbReference>
<dbReference type="GO" id="GO:0005975">
    <property type="term" value="P:carbohydrate metabolic process"/>
    <property type="evidence" value="ECO:0007669"/>
    <property type="project" value="UniProtKB-UniRule"/>
</dbReference>
<dbReference type="PANTHER" id="PTHR43103">
    <property type="entry name" value="NUCLEOSIDE-DIPHOSPHATE-SUGAR EPIMERASE"/>
    <property type="match status" value="1"/>
</dbReference>
<evidence type="ECO:0000256" key="2">
    <source>
        <dbReference type="ARBA" id="ARBA00023235"/>
    </source>
</evidence>
<keyword evidence="1 4" id="KW-0521">NADP</keyword>
<feature type="binding site" evidence="4">
    <location>
        <position position="179"/>
    </location>
    <ligand>
        <name>NADP(+)</name>
        <dbReference type="ChEBI" id="CHEBI:58349"/>
    </ligand>
</feature>
<feature type="binding site" evidence="4">
    <location>
        <position position="181"/>
    </location>
    <ligand>
        <name>substrate</name>
    </ligand>
</feature>
<keyword evidence="3 4" id="KW-0119">Carbohydrate metabolism</keyword>
<accession>A0A7C0XAQ8</accession>
<feature type="binding site" evidence="4">
    <location>
        <position position="147"/>
    </location>
    <ligand>
        <name>NADP(+)</name>
        <dbReference type="ChEBI" id="CHEBI:58349"/>
    </ligand>
</feature>
<feature type="binding site" evidence="4">
    <location>
        <position position="92"/>
    </location>
    <ligand>
        <name>NADP(+)</name>
        <dbReference type="ChEBI" id="CHEBI:58349"/>
    </ligand>
</feature>
<evidence type="ECO:0000313" key="6">
    <source>
        <dbReference type="EMBL" id="HDM90275.1"/>
    </source>
</evidence>
<dbReference type="Pfam" id="PF01370">
    <property type="entry name" value="Epimerase"/>
    <property type="match status" value="1"/>
</dbReference>
<comment type="caution">
    <text evidence="6">The sequence shown here is derived from an EMBL/GenBank/DDBJ whole genome shotgun (WGS) entry which is preliminary data.</text>
</comment>
<proteinExistence type="inferred from homology"/>
<feature type="binding site" evidence="4">
    <location>
        <position position="216"/>
    </location>
    <ligand>
        <name>substrate</name>
    </ligand>
</feature>
<feature type="binding site" evidence="4">
    <location>
        <position position="53"/>
    </location>
    <ligand>
        <name>NADP(+)</name>
        <dbReference type="ChEBI" id="CHEBI:58349"/>
    </ligand>
</feature>
<dbReference type="InterPro" id="IPR036291">
    <property type="entry name" value="NAD(P)-bd_dom_sf"/>
</dbReference>
<evidence type="ECO:0000259" key="5">
    <source>
        <dbReference type="Pfam" id="PF01370"/>
    </source>
</evidence>